<organism evidence="8 9">
    <name type="scientific">Pseudogulbenkiania subflava DSM 22618</name>
    <dbReference type="NCBI Taxonomy" id="1123014"/>
    <lineage>
        <taxon>Bacteria</taxon>
        <taxon>Pseudomonadati</taxon>
        <taxon>Pseudomonadota</taxon>
        <taxon>Betaproteobacteria</taxon>
        <taxon>Neisseriales</taxon>
        <taxon>Chromobacteriaceae</taxon>
        <taxon>Pseudogulbenkiania</taxon>
    </lineage>
</organism>
<accession>A0A1Y6B916</accession>
<dbReference type="PIRSF" id="PIRSF004846">
    <property type="entry name" value="ModA"/>
    <property type="match status" value="1"/>
</dbReference>
<dbReference type="EMBL" id="FXAG01000002">
    <property type="protein sequence ID" value="SME99212.1"/>
    <property type="molecule type" value="Genomic_DNA"/>
</dbReference>
<dbReference type="InterPro" id="IPR005950">
    <property type="entry name" value="ModA"/>
</dbReference>
<proteinExistence type="inferred from homology"/>
<feature type="binding site" evidence="6">
    <location>
        <position position="62"/>
    </location>
    <ligand>
        <name>molybdate</name>
        <dbReference type="ChEBI" id="CHEBI:36264"/>
    </ligand>
</feature>
<dbReference type="GO" id="GO:0030973">
    <property type="term" value="F:molybdate ion binding"/>
    <property type="evidence" value="ECO:0007669"/>
    <property type="project" value="TreeGrafter"/>
</dbReference>
<dbReference type="NCBIfam" id="TIGR01256">
    <property type="entry name" value="modA"/>
    <property type="match status" value="1"/>
</dbReference>
<feature type="binding site" evidence="6">
    <location>
        <position position="189"/>
    </location>
    <ligand>
        <name>molybdate</name>
        <dbReference type="ChEBI" id="CHEBI:36264"/>
    </ligand>
</feature>
<dbReference type="GO" id="GO:0046872">
    <property type="term" value="F:metal ion binding"/>
    <property type="evidence" value="ECO:0007669"/>
    <property type="project" value="UniProtKB-KW"/>
</dbReference>
<dbReference type="AlphaFoldDB" id="A0A1Y6B916"/>
<evidence type="ECO:0000256" key="3">
    <source>
        <dbReference type="ARBA" id="ARBA00022723"/>
    </source>
</evidence>
<name>A0A1Y6B916_9NEIS</name>
<keyword evidence="3 6" id="KW-0479">Metal-binding</keyword>
<evidence type="ECO:0000256" key="4">
    <source>
        <dbReference type="ARBA" id="ARBA00022729"/>
    </source>
</evidence>
<dbReference type="STRING" id="1123014.SAMN02745746_00594"/>
<dbReference type="Pfam" id="PF13531">
    <property type="entry name" value="SBP_bac_11"/>
    <property type="match status" value="1"/>
</dbReference>
<dbReference type="FunFam" id="3.40.190.10:FF:000035">
    <property type="entry name" value="Molybdate ABC transporter substrate-binding protein"/>
    <property type="match status" value="1"/>
</dbReference>
<evidence type="ECO:0000256" key="6">
    <source>
        <dbReference type="PIRSR" id="PIRSR004846-1"/>
    </source>
</evidence>
<dbReference type="SUPFAM" id="SSF53850">
    <property type="entry name" value="Periplasmic binding protein-like II"/>
    <property type="match status" value="1"/>
</dbReference>
<evidence type="ECO:0000256" key="5">
    <source>
        <dbReference type="ARBA" id="ARBA00062515"/>
    </source>
</evidence>
<evidence type="ECO:0000256" key="7">
    <source>
        <dbReference type="SAM" id="SignalP"/>
    </source>
</evidence>
<dbReference type="Proteomes" id="UP000192920">
    <property type="component" value="Unassembled WGS sequence"/>
</dbReference>
<dbReference type="PANTHER" id="PTHR30632:SF0">
    <property type="entry name" value="SULFATE-BINDING PROTEIN"/>
    <property type="match status" value="1"/>
</dbReference>
<keyword evidence="4 7" id="KW-0732">Signal</keyword>
<dbReference type="RefSeq" id="WP_085274948.1">
    <property type="nucleotide sequence ID" value="NZ_FXAG01000002.1"/>
</dbReference>
<keyword evidence="9" id="KW-1185">Reference proteome</keyword>
<reference evidence="9" key="1">
    <citation type="submission" date="2017-04" db="EMBL/GenBank/DDBJ databases">
        <authorList>
            <person name="Varghese N."/>
            <person name="Submissions S."/>
        </authorList>
    </citation>
    <scope>NUCLEOTIDE SEQUENCE [LARGE SCALE GENOMIC DNA]</scope>
    <source>
        <strain evidence="9">DSM 22618</strain>
    </source>
</reference>
<feature type="binding site" evidence="6">
    <location>
        <position position="171"/>
    </location>
    <ligand>
        <name>molybdate</name>
        <dbReference type="ChEBI" id="CHEBI:36264"/>
    </ligand>
</feature>
<evidence type="ECO:0000313" key="9">
    <source>
        <dbReference type="Proteomes" id="UP000192920"/>
    </source>
</evidence>
<evidence type="ECO:0000313" key="8">
    <source>
        <dbReference type="EMBL" id="SME99212.1"/>
    </source>
</evidence>
<comment type="subunit">
    <text evidence="5">The complex is composed of two ATP-binding proteins (ModC), two transmembrane proteins (ModB) and a solute-binding protein (ModA).</text>
</comment>
<evidence type="ECO:0000256" key="2">
    <source>
        <dbReference type="ARBA" id="ARBA00022505"/>
    </source>
</evidence>
<feature type="signal peptide" evidence="7">
    <location>
        <begin position="1"/>
        <end position="24"/>
    </location>
</feature>
<protein>
    <submittedName>
        <fullName evidence="8">Molybdate transport system substrate-binding protein</fullName>
    </submittedName>
</protein>
<comment type="similarity">
    <text evidence="1">Belongs to the bacterial solute-binding protein ModA family.</text>
</comment>
<dbReference type="GO" id="GO:0015689">
    <property type="term" value="P:molybdate ion transport"/>
    <property type="evidence" value="ECO:0007669"/>
    <property type="project" value="InterPro"/>
</dbReference>
<feature type="chain" id="PRO_5012961091" evidence="7">
    <location>
        <begin position="25"/>
        <end position="252"/>
    </location>
</feature>
<dbReference type="Gene3D" id="3.40.190.10">
    <property type="entry name" value="Periplasmic binding protein-like II"/>
    <property type="match status" value="2"/>
</dbReference>
<dbReference type="GO" id="GO:1901359">
    <property type="term" value="F:tungstate binding"/>
    <property type="evidence" value="ECO:0007669"/>
    <property type="project" value="UniProtKB-ARBA"/>
</dbReference>
<feature type="binding site" evidence="6">
    <location>
        <position position="34"/>
    </location>
    <ligand>
        <name>molybdate</name>
        <dbReference type="ChEBI" id="CHEBI:36264"/>
    </ligand>
</feature>
<sequence length="252" mass="26508">MPLPLTKRLLAAAAIIAVTGLVHAGELTVSAAASLTNAFKDIAQGYEAKYPGAKVLLNFGASGALLQQMAKGAPVDVFASADQETMDQAVQQKLVAASERHDFVRNSLALIVPGDSKLALKRLEDLSQGSVQKVAIGNPASVPVGRYTKHALEAARLWPVLQAKAVTTQNVRQSLDYVARGEVDAGFVYGTDAAIMKDKVKVAFTVPLDIAISYPIAKTVSSANADEAKRFVAYVLSPAGQAVLGKYGFSKP</sequence>
<keyword evidence="2 6" id="KW-0500">Molybdenum</keyword>
<dbReference type="InterPro" id="IPR050682">
    <property type="entry name" value="ModA/WtpA"/>
</dbReference>
<dbReference type="PANTHER" id="PTHR30632">
    <property type="entry name" value="MOLYBDATE-BINDING PERIPLASMIC PROTEIN"/>
    <property type="match status" value="1"/>
</dbReference>
<gene>
    <name evidence="8" type="ORF">SAMN02745746_00594</name>
</gene>
<evidence type="ECO:0000256" key="1">
    <source>
        <dbReference type="ARBA" id="ARBA00009175"/>
    </source>
</evidence>